<comment type="catalytic activity">
    <reaction evidence="3">
        <text>thiosulfate + [thioredoxin]-dithiol = [thioredoxin]-disulfide + hydrogen sulfide + sulfite + 2 H(+)</text>
        <dbReference type="Rhea" id="RHEA:83859"/>
        <dbReference type="Rhea" id="RHEA-COMP:10698"/>
        <dbReference type="Rhea" id="RHEA-COMP:10700"/>
        <dbReference type="ChEBI" id="CHEBI:15378"/>
        <dbReference type="ChEBI" id="CHEBI:17359"/>
        <dbReference type="ChEBI" id="CHEBI:29919"/>
        <dbReference type="ChEBI" id="CHEBI:29950"/>
        <dbReference type="ChEBI" id="CHEBI:33542"/>
        <dbReference type="ChEBI" id="CHEBI:50058"/>
    </reaction>
</comment>
<sequence>MTFPLIFRYFMDHFETLTPEQAYQHWLDGTAILVDVRDPQSFRAGHATGAYHLTNESLHPFVEKTDYEQTIMVMCYHGHSSQGAAQYLINIGFESVYSINGGFEAWSREYPQAITAL</sequence>
<dbReference type="PANTHER" id="PTHR43031:SF6">
    <property type="entry name" value="THIOSULFATE SULFURTRANSFERASE GLPE"/>
    <property type="match status" value="1"/>
</dbReference>
<dbReference type="Pfam" id="PF00581">
    <property type="entry name" value="Rhodanese"/>
    <property type="match status" value="1"/>
</dbReference>
<dbReference type="EC" id="2.8.1.1" evidence="3"/>
<gene>
    <name evidence="3" type="primary">glpE</name>
    <name evidence="5" type="ORF">EC835_108107</name>
</gene>
<feature type="active site" description="Cysteine persulfide intermediate" evidence="3">
    <location>
        <position position="75"/>
    </location>
</feature>
<comment type="similarity">
    <text evidence="3">Belongs to the GlpE family.</text>
</comment>
<organism evidence="5 6">
    <name type="scientific">Providencia alcalifaciens</name>
    <dbReference type="NCBI Taxonomy" id="126385"/>
    <lineage>
        <taxon>Bacteria</taxon>
        <taxon>Pseudomonadati</taxon>
        <taxon>Pseudomonadota</taxon>
        <taxon>Gammaproteobacteria</taxon>
        <taxon>Enterobacterales</taxon>
        <taxon>Morganellaceae</taxon>
        <taxon>Providencia</taxon>
    </lineage>
</organism>
<evidence type="ECO:0000313" key="6">
    <source>
        <dbReference type="Proteomes" id="UP000295055"/>
    </source>
</evidence>
<dbReference type="CDD" id="cd01444">
    <property type="entry name" value="GlpE_ST"/>
    <property type="match status" value="1"/>
</dbReference>
<dbReference type="InterPro" id="IPR001763">
    <property type="entry name" value="Rhodanese-like_dom"/>
</dbReference>
<comment type="subcellular location">
    <subcellularLocation>
        <location evidence="3">Cytoplasm</location>
    </subcellularLocation>
</comment>
<dbReference type="PROSITE" id="PS50206">
    <property type="entry name" value="RHODANESE_3"/>
    <property type="match status" value="1"/>
</dbReference>
<proteinExistence type="inferred from homology"/>
<dbReference type="InterPro" id="IPR036873">
    <property type="entry name" value="Rhodanese-like_dom_sf"/>
</dbReference>
<dbReference type="SUPFAM" id="SSF52821">
    <property type="entry name" value="Rhodanese/Cell cycle control phosphatase"/>
    <property type="match status" value="1"/>
</dbReference>
<dbReference type="AlphaFoldDB" id="A0A4R3NM97"/>
<dbReference type="Gene3D" id="3.40.250.10">
    <property type="entry name" value="Rhodanese-like domain"/>
    <property type="match status" value="1"/>
</dbReference>
<evidence type="ECO:0000259" key="4">
    <source>
        <dbReference type="PROSITE" id="PS50206"/>
    </source>
</evidence>
<dbReference type="SMART" id="SM00450">
    <property type="entry name" value="RHOD"/>
    <property type="match status" value="1"/>
</dbReference>
<dbReference type="GO" id="GO:0004792">
    <property type="term" value="F:thiosulfate-cyanide sulfurtransferase activity"/>
    <property type="evidence" value="ECO:0007669"/>
    <property type="project" value="UniProtKB-UniRule"/>
</dbReference>
<dbReference type="GO" id="GO:0103041">
    <property type="term" value="F:thiosulfate-thioredoxin sulfurtransferase activity"/>
    <property type="evidence" value="ECO:0007669"/>
    <property type="project" value="RHEA"/>
</dbReference>
<evidence type="ECO:0000256" key="1">
    <source>
        <dbReference type="ARBA" id="ARBA00022490"/>
    </source>
</evidence>
<feature type="domain" description="Rhodanese" evidence="4">
    <location>
        <begin position="27"/>
        <end position="115"/>
    </location>
</feature>
<dbReference type="GO" id="GO:0005737">
    <property type="term" value="C:cytoplasm"/>
    <property type="evidence" value="ECO:0007669"/>
    <property type="project" value="UniProtKB-SubCell"/>
</dbReference>
<dbReference type="InterPro" id="IPR050229">
    <property type="entry name" value="GlpE_sulfurtransferase"/>
</dbReference>
<dbReference type="PANTHER" id="PTHR43031">
    <property type="entry name" value="FAD-DEPENDENT OXIDOREDUCTASE"/>
    <property type="match status" value="1"/>
</dbReference>
<comment type="catalytic activity">
    <reaction evidence="3">
        <text>thiosulfate + hydrogen cyanide = thiocyanate + sulfite + 2 H(+)</text>
        <dbReference type="Rhea" id="RHEA:16881"/>
        <dbReference type="ChEBI" id="CHEBI:15378"/>
        <dbReference type="ChEBI" id="CHEBI:17359"/>
        <dbReference type="ChEBI" id="CHEBI:18022"/>
        <dbReference type="ChEBI" id="CHEBI:18407"/>
        <dbReference type="ChEBI" id="CHEBI:33542"/>
        <dbReference type="EC" id="2.8.1.1"/>
    </reaction>
</comment>
<evidence type="ECO:0000313" key="5">
    <source>
        <dbReference type="EMBL" id="TCT30958.1"/>
    </source>
</evidence>
<keyword evidence="2 3" id="KW-0808">Transferase</keyword>
<evidence type="ECO:0000256" key="2">
    <source>
        <dbReference type="ARBA" id="ARBA00022679"/>
    </source>
</evidence>
<dbReference type="HAMAP" id="MF_01009">
    <property type="entry name" value="Thiosulf_sulfurtr"/>
    <property type="match status" value="1"/>
</dbReference>
<name>A0A4R3NM97_9GAMM</name>
<dbReference type="Proteomes" id="UP000295055">
    <property type="component" value="Unassembled WGS sequence"/>
</dbReference>
<dbReference type="EMBL" id="SMAS01000008">
    <property type="protein sequence ID" value="TCT30958.1"/>
    <property type="molecule type" value="Genomic_DNA"/>
</dbReference>
<protein>
    <recommendedName>
        <fullName evidence="3">Thiosulfate sulfurtransferase GlpE</fullName>
        <ecNumber evidence="3">2.8.1.1</ecNumber>
    </recommendedName>
</protein>
<reference evidence="5 6" key="1">
    <citation type="submission" date="2019-03" db="EMBL/GenBank/DDBJ databases">
        <title>Genomic analyses of the natural microbiome of Caenorhabditis elegans.</title>
        <authorList>
            <person name="Samuel B."/>
        </authorList>
    </citation>
    <scope>NUCLEOTIDE SEQUENCE [LARGE SCALE GENOMIC DNA]</scope>
    <source>
        <strain evidence="5 6">JUb102</strain>
    </source>
</reference>
<keyword evidence="1 3" id="KW-0963">Cytoplasm</keyword>
<comment type="caution">
    <text evidence="5">The sequence shown here is derived from an EMBL/GenBank/DDBJ whole genome shotgun (WGS) entry which is preliminary data.</text>
</comment>
<comment type="function">
    <text evidence="3">Transferase that catalyzes the transfer of sulfur from thiosulfate to thiophilic acceptors such as cyanide or dithiols. May function in a CysM-independent thiosulfate assimilation pathway by catalyzing the conversion of thiosulfate to sulfite, which can then be used for L-cysteine biosynthesis.</text>
</comment>
<dbReference type="InterPro" id="IPR023695">
    <property type="entry name" value="Thiosulf_sulfurTrfase"/>
</dbReference>
<evidence type="ECO:0000256" key="3">
    <source>
        <dbReference type="HAMAP-Rule" id="MF_01009"/>
    </source>
</evidence>
<dbReference type="NCBIfam" id="NF001195">
    <property type="entry name" value="PRK00162.1"/>
    <property type="match status" value="1"/>
</dbReference>
<accession>A0A4R3NM97</accession>